<dbReference type="InterPro" id="IPR000847">
    <property type="entry name" value="LysR_HTH_N"/>
</dbReference>
<dbReference type="FunFam" id="1.10.10.10:FF:000001">
    <property type="entry name" value="LysR family transcriptional regulator"/>
    <property type="match status" value="1"/>
</dbReference>
<proteinExistence type="inferred from homology"/>
<feature type="domain" description="HTH lysR-type" evidence="5">
    <location>
        <begin position="1"/>
        <end position="59"/>
    </location>
</feature>
<evidence type="ECO:0000313" key="6">
    <source>
        <dbReference type="EMBL" id="AWV07970.1"/>
    </source>
</evidence>
<dbReference type="GO" id="GO:0043565">
    <property type="term" value="F:sequence-specific DNA binding"/>
    <property type="evidence" value="ECO:0007669"/>
    <property type="project" value="TreeGrafter"/>
</dbReference>
<evidence type="ECO:0000313" key="7">
    <source>
        <dbReference type="Proteomes" id="UP000249447"/>
    </source>
</evidence>
<evidence type="ECO:0000256" key="1">
    <source>
        <dbReference type="ARBA" id="ARBA00009437"/>
    </source>
</evidence>
<dbReference type="InterPro" id="IPR005119">
    <property type="entry name" value="LysR_subst-bd"/>
</dbReference>
<dbReference type="PANTHER" id="PTHR30537">
    <property type="entry name" value="HTH-TYPE TRANSCRIPTIONAL REGULATOR"/>
    <property type="match status" value="1"/>
</dbReference>
<protein>
    <submittedName>
        <fullName evidence="6">LysR family transcriptional regulator</fullName>
    </submittedName>
</protein>
<dbReference type="InterPro" id="IPR058163">
    <property type="entry name" value="LysR-type_TF_proteobact-type"/>
</dbReference>
<evidence type="ECO:0000256" key="4">
    <source>
        <dbReference type="ARBA" id="ARBA00023163"/>
    </source>
</evidence>
<dbReference type="SUPFAM" id="SSF53850">
    <property type="entry name" value="Periplasmic binding protein-like II"/>
    <property type="match status" value="1"/>
</dbReference>
<name>A0A2U9TIP7_9GAMM</name>
<accession>A0A2U9TIP7</accession>
<dbReference type="AlphaFoldDB" id="A0A2U9TIP7"/>
<dbReference type="FunFam" id="3.40.190.290:FF:000001">
    <property type="entry name" value="Transcriptional regulator, LysR family"/>
    <property type="match status" value="1"/>
</dbReference>
<organism evidence="6 7">
    <name type="scientific">Marilutibacter maris</name>
    <dbReference type="NCBI Taxonomy" id="1605891"/>
    <lineage>
        <taxon>Bacteria</taxon>
        <taxon>Pseudomonadati</taxon>
        <taxon>Pseudomonadota</taxon>
        <taxon>Gammaproteobacteria</taxon>
        <taxon>Lysobacterales</taxon>
        <taxon>Lysobacteraceae</taxon>
        <taxon>Marilutibacter</taxon>
    </lineage>
</organism>
<evidence type="ECO:0000259" key="5">
    <source>
        <dbReference type="PROSITE" id="PS50931"/>
    </source>
</evidence>
<keyword evidence="3" id="KW-0238">DNA-binding</keyword>
<reference evidence="6 7" key="1">
    <citation type="submission" date="2018-05" db="EMBL/GenBank/DDBJ databases">
        <title>The complete genome of Lysobacter maris HZ9B, a marine bacterium antagonistic against terrestrial plant pathogens.</title>
        <authorList>
            <person name="Zhang X.-Q."/>
        </authorList>
    </citation>
    <scope>NUCLEOTIDE SEQUENCE [LARGE SCALE GENOMIC DNA]</scope>
    <source>
        <strain evidence="6 7">HZ9B</strain>
    </source>
</reference>
<dbReference type="KEGG" id="lmb:C9I47_2287"/>
<keyword evidence="7" id="KW-1185">Reference proteome</keyword>
<dbReference type="InterPro" id="IPR036388">
    <property type="entry name" value="WH-like_DNA-bd_sf"/>
</dbReference>
<dbReference type="Gene3D" id="1.10.10.10">
    <property type="entry name" value="Winged helix-like DNA-binding domain superfamily/Winged helix DNA-binding domain"/>
    <property type="match status" value="1"/>
</dbReference>
<dbReference type="Pfam" id="PF03466">
    <property type="entry name" value="LysR_substrate"/>
    <property type="match status" value="1"/>
</dbReference>
<keyword evidence="2" id="KW-0805">Transcription regulation</keyword>
<dbReference type="OrthoDB" id="9810065at2"/>
<dbReference type="PROSITE" id="PS50931">
    <property type="entry name" value="HTH_LYSR"/>
    <property type="match status" value="1"/>
</dbReference>
<dbReference type="SUPFAM" id="SSF46785">
    <property type="entry name" value="Winged helix' DNA-binding domain"/>
    <property type="match status" value="1"/>
</dbReference>
<dbReference type="CDD" id="cd08422">
    <property type="entry name" value="PBP2_CrgA_like"/>
    <property type="match status" value="1"/>
</dbReference>
<evidence type="ECO:0000256" key="3">
    <source>
        <dbReference type="ARBA" id="ARBA00023125"/>
    </source>
</evidence>
<dbReference type="PANTHER" id="PTHR30537:SF81">
    <property type="entry name" value="TRANSCRIPTIONAL REGULATOR-RELATED"/>
    <property type="match status" value="1"/>
</dbReference>
<dbReference type="Proteomes" id="UP000249447">
    <property type="component" value="Chromosome"/>
</dbReference>
<gene>
    <name evidence="6" type="ORF">C9I47_2287</name>
</gene>
<dbReference type="GO" id="GO:0006351">
    <property type="term" value="P:DNA-templated transcription"/>
    <property type="evidence" value="ECO:0007669"/>
    <property type="project" value="TreeGrafter"/>
</dbReference>
<dbReference type="EMBL" id="CP029843">
    <property type="protein sequence ID" value="AWV07970.1"/>
    <property type="molecule type" value="Genomic_DNA"/>
</dbReference>
<dbReference type="InterPro" id="IPR036390">
    <property type="entry name" value="WH_DNA-bd_sf"/>
</dbReference>
<keyword evidence="4" id="KW-0804">Transcription</keyword>
<dbReference type="Gene3D" id="3.40.190.290">
    <property type="match status" value="1"/>
</dbReference>
<comment type="similarity">
    <text evidence="1">Belongs to the LysR transcriptional regulatory family.</text>
</comment>
<sequence length="313" mass="34709">MDRVDDIQLFLRVLDQGSISAAARSLDLSVAVASQRLKRLERELGVRLLHRTTRRLHPTPEGQELAERGRALVEDLEALTSGLRQGGTEVAGMLRVTASASFGRQYLSPLLAEFMALHPRVTLSLNLTDEVVDLVSAGFDLAIRIGQLEDSRLVARRLTDNIRLLCASPEYLRRHGTPRTPAELAGHDCLLLVGRQGRQDVWRLRDAGGDEIAVRVRGRFESNFGEALRDAAVAGLGIALHSTWHVHEDLCAGRLVRVMPQFGNDDGGIHAVMPQRRLVPPRVRAFVDFLLERLGREPPWEREPVCADGQVNA</sequence>
<evidence type="ECO:0000256" key="2">
    <source>
        <dbReference type="ARBA" id="ARBA00023015"/>
    </source>
</evidence>
<dbReference type="RefSeq" id="WP_111267034.1">
    <property type="nucleotide sequence ID" value="NZ_CP029843.1"/>
</dbReference>
<dbReference type="Pfam" id="PF00126">
    <property type="entry name" value="HTH_1"/>
    <property type="match status" value="1"/>
</dbReference>
<dbReference type="GO" id="GO:0003700">
    <property type="term" value="F:DNA-binding transcription factor activity"/>
    <property type="evidence" value="ECO:0007669"/>
    <property type="project" value="InterPro"/>
</dbReference>